<dbReference type="EMBL" id="JACHWY010000002">
    <property type="protein sequence ID" value="MBB3047730.1"/>
    <property type="molecule type" value="Genomic_DNA"/>
</dbReference>
<keyword evidence="3" id="KW-1185">Reference proteome</keyword>
<evidence type="ECO:0000313" key="3">
    <source>
        <dbReference type="Proteomes" id="UP000537130"/>
    </source>
</evidence>
<evidence type="ECO:0008006" key="4">
    <source>
        <dbReference type="Google" id="ProtNLM"/>
    </source>
</evidence>
<dbReference type="Proteomes" id="UP000537130">
    <property type="component" value="Unassembled WGS sequence"/>
</dbReference>
<dbReference type="Pfam" id="PF09839">
    <property type="entry name" value="DUF2066"/>
    <property type="match status" value="1"/>
</dbReference>
<comment type="caution">
    <text evidence="2">The sequence shown here is derived from an EMBL/GenBank/DDBJ whole genome shotgun (WGS) entry which is preliminary data.</text>
</comment>
<gene>
    <name evidence="2" type="ORF">FHR99_001996</name>
</gene>
<evidence type="ECO:0000256" key="1">
    <source>
        <dbReference type="SAM" id="SignalP"/>
    </source>
</evidence>
<keyword evidence="1" id="KW-0732">Signal</keyword>
<feature type="signal peptide" evidence="1">
    <location>
        <begin position="1"/>
        <end position="19"/>
    </location>
</feature>
<evidence type="ECO:0000313" key="2">
    <source>
        <dbReference type="EMBL" id="MBB3047730.1"/>
    </source>
</evidence>
<protein>
    <recommendedName>
        <fullName evidence="4">DUF2066 domain-containing protein</fullName>
    </recommendedName>
</protein>
<sequence>MKRILVLLVLGLMSSALRAEVMTSLYEVKVPVAQRGEAELTGAVVEGLNTVLVRVSGRTDIGQFDPIRQAMRQARAMLLQYRYDREYEDGEEQLLLALSFSEQEVNRLLLQSGLPVWDKNRPQTLVWLVVDDVSGRQFVSEETHPEIVSALREAAALRGLPLVFPVLDIDDRLQLTIDQIWTMDVEAVRRAAERYRTSHILSGRVTRLSRSWLGNFVYVSADDESFVDRQAEDLADIIAPTLHSVADELGNRYAVMRTAGGVADANIVVSGVRDFRDYARLLTYLEGVAVIEHANPVWIDGAQLIVRLHLQGSMEKAQQFFQLDKKLMEDENPGMAFSDAQLSMDQIHSFYRWQNRP</sequence>
<dbReference type="AlphaFoldDB" id="A0A7W4W5I2"/>
<accession>A0A7W4W5I2</accession>
<name>A0A7W4W5I2_9GAMM</name>
<reference evidence="2 3" key="1">
    <citation type="submission" date="2020-08" db="EMBL/GenBank/DDBJ databases">
        <title>Genomic Encyclopedia of Type Strains, Phase III (KMG-III): the genomes of soil and plant-associated and newly described type strains.</title>
        <authorList>
            <person name="Whitman W."/>
        </authorList>
    </citation>
    <scope>NUCLEOTIDE SEQUENCE [LARGE SCALE GENOMIC DNA]</scope>
    <source>
        <strain evidence="2 3">CECT 8654</strain>
    </source>
</reference>
<feature type="chain" id="PRO_5030832130" description="DUF2066 domain-containing protein" evidence="1">
    <location>
        <begin position="20"/>
        <end position="357"/>
    </location>
</feature>
<proteinExistence type="predicted"/>
<dbReference type="RefSeq" id="WP_183410494.1">
    <property type="nucleotide sequence ID" value="NZ_JACHWY010000002.1"/>
</dbReference>
<dbReference type="InterPro" id="IPR018642">
    <property type="entry name" value="DUF2066"/>
</dbReference>
<organism evidence="2 3">
    <name type="scientific">Litorivivens lipolytica</name>
    <dbReference type="NCBI Taxonomy" id="1524264"/>
    <lineage>
        <taxon>Bacteria</taxon>
        <taxon>Pseudomonadati</taxon>
        <taxon>Pseudomonadota</taxon>
        <taxon>Gammaproteobacteria</taxon>
        <taxon>Litorivivens</taxon>
    </lineage>
</organism>